<evidence type="ECO:0000313" key="3">
    <source>
        <dbReference type="Proteomes" id="UP000033047"/>
    </source>
</evidence>
<organism evidence="2 3">
    <name type="scientific">Parabacteroides goldsteinii DSM 19448 = WAL 12034</name>
    <dbReference type="NCBI Taxonomy" id="927665"/>
    <lineage>
        <taxon>Bacteria</taxon>
        <taxon>Pseudomonadati</taxon>
        <taxon>Bacteroidota</taxon>
        <taxon>Bacteroidia</taxon>
        <taxon>Bacteroidales</taxon>
        <taxon>Tannerellaceae</taxon>
        <taxon>Parabacteroides</taxon>
    </lineage>
</organism>
<dbReference type="STRING" id="927665.HMPREF1535_03805"/>
<dbReference type="SMART" id="SM00332">
    <property type="entry name" value="PP2Cc"/>
    <property type="match status" value="1"/>
</dbReference>
<feature type="domain" description="PPM-type phosphatase" evidence="1">
    <location>
        <begin position="8"/>
        <end position="246"/>
    </location>
</feature>
<dbReference type="InterPro" id="IPR001932">
    <property type="entry name" value="PPM-type_phosphatase-like_dom"/>
</dbReference>
<gene>
    <name evidence="2" type="ORF">HMPREF1535_03805</name>
</gene>
<sequence>MNITIGKPWAVCEKGGRQNNEDSIYPLPERVNSNQKLFLVCDGVGGSEKGEIASSLACESFQTFFSTFLEDEPTEEFVNKAVGYTEVRFDDYVKNHPEAKGMATTLTMVSVGASGITLAHIGDSRIYQFRQGEIIYQTEDHSLVNSLVKLGKISKEEALTHPQKNVIIRAIQGSEHPTEADVVLLKDIQAGDYFFMCTDGVLERLKNEDLSSIFSTYNNPEDIKDGIMAACCGKTRDNFSFYILPVQNVGESIGIKQNILSFLYSFI</sequence>
<dbReference type="SMART" id="SM00331">
    <property type="entry name" value="PP2C_SIG"/>
    <property type="match status" value="1"/>
</dbReference>
<dbReference type="HOGENOM" id="CLU_034545_5_1_10"/>
<protein>
    <recommendedName>
        <fullName evidence="1">PPM-type phosphatase domain-containing protein</fullName>
    </recommendedName>
</protein>
<reference evidence="2 3" key="1">
    <citation type="submission" date="2013-04" db="EMBL/GenBank/DDBJ databases">
        <title>The Genome Sequence of Parabacteroides goldsteinii DSM 19448.</title>
        <authorList>
            <consortium name="The Broad Institute Genomics Platform"/>
            <person name="Earl A."/>
            <person name="Ward D."/>
            <person name="Feldgarden M."/>
            <person name="Gevers D."/>
            <person name="Martens E."/>
            <person name="Sakamoto M."/>
            <person name="Benno Y."/>
            <person name="Song Y."/>
            <person name="Liu C."/>
            <person name="Lee J."/>
            <person name="Bolanos M."/>
            <person name="Vaisanen M.L."/>
            <person name="Finegold S.M."/>
            <person name="Walker B."/>
            <person name="Young S."/>
            <person name="Zeng Q."/>
            <person name="Gargeya S."/>
            <person name="Fitzgerald M."/>
            <person name="Haas B."/>
            <person name="Abouelleil A."/>
            <person name="Allen A.W."/>
            <person name="Alvarado L."/>
            <person name="Arachchi H.M."/>
            <person name="Berlin A.M."/>
            <person name="Chapman S.B."/>
            <person name="Gainer-Dewar J."/>
            <person name="Goldberg J."/>
            <person name="Griggs A."/>
            <person name="Gujja S."/>
            <person name="Hansen M."/>
            <person name="Howarth C."/>
            <person name="Imamovic A."/>
            <person name="Ireland A."/>
            <person name="Larimer J."/>
            <person name="McCowan C."/>
            <person name="Murphy C."/>
            <person name="Pearson M."/>
            <person name="Poon T.W."/>
            <person name="Priest M."/>
            <person name="Roberts A."/>
            <person name="Saif S."/>
            <person name="Shea T."/>
            <person name="Sisk P."/>
            <person name="Sykes S."/>
            <person name="Wortman J."/>
            <person name="Nusbaum C."/>
            <person name="Birren B."/>
        </authorList>
    </citation>
    <scope>NUCLEOTIDE SEQUENCE [LARGE SCALE GENOMIC DNA]</scope>
    <source>
        <strain evidence="2 3">DSM 19448</strain>
    </source>
</reference>
<dbReference type="EMBL" id="AQHV01000021">
    <property type="protein sequence ID" value="KKB48577.1"/>
    <property type="molecule type" value="Genomic_DNA"/>
</dbReference>
<evidence type="ECO:0000259" key="1">
    <source>
        <dbReference type="PROSITE" id="PS51746"/>
    </source>
</evidence>
<dbReference type="InterPro" id="IPR036457">
    <property type="entry name" value="PPM-type-like_dom_sf"/>
</dbReference>
<accession>A0A0F5ITW3</accession>
<evidence type="ECO:0000313" key="2">
    <source>
        <dbReference type="EMBL" id="KKB48577.1"/>
    </source>
</evidence>
<dbReference type="SUPFAM" id="SSF81606">
    <property type="entry name" value="PP2C-like"/>
    <property type="match status" value="1"/>
</dbReference>
<dbReference type="PATRIC" id="fig|927665.4.peg.3910"/>
<dbReference type="CDD" id="cd00143">
    <property type="entry name" value="PP2Cc"/>
    <property type="match status" value="1"/>
</dbReference>
<comment type="caution">
    <text evidence="2">The sequence shown here is derived from an EMBL/GenBank/DDBJ whole genome shotgun (WGS) entry which is preliminary data.</text>
</comment>
<dbReference type="Gene3D" id="3.60.40.10">
    <property type="entry name" value="PPM-type phosphatase domain"/>
    <property type="match status" value="1"/>
</dbReference>
<dbReference type="Pfam" id="PF13672">
    <property type="entry name" value="PP2C_2"/>
    <property type="match status" value="1"/>
</dbReference>
<dbReference type="Proteomes" id="UP000033047">
    <property type="component" value="Unassembled WGS sequence"/>
</dbReference>
<name>A0A0F5ITW3_9BACT</name>
<proteinExistence type="predicted"/>
<dbReference type="PROSITE" id="PS51746">
    <property type="entry name" value="PPM_2"/>
    <property type="match status" value="1"/>
</dbReference>
<dbReference type="AlphaFoldDB" id="A0A0F5ITW3"/>
<dbReference type="RefSeq" id="WP_007656780.1">
    <property type="nucleotide sequence ID" value="NZ_KQ033913.1"/>
</dbReference>